<organism evidence="2 3">
    <name type="scientific">Bombus impatiens</name>
    <name type="common">Bumblebee</name>
    <dbReference type="NCBI Taxonomy" id="132113"/>
    <lineage>
        <taxon>Eukaryota</taxon>
        <taxon>Metazoa</taxon>
        <taxon>Ecdysozoa</taxon>
        <taxon>Arthropoda</taxon>
        <taxon>Hexapoda</taxon>
        <taxon>Insecta</taxon>
        <taxon>Pterygota</taxon>
        <taxon>Neoptera</taxon>
        <taxon>Endopterygota</taxon>
        <taxon>Hymenoptera</taxon>
        <taxon>Apocrita</taxon>
        <taxon>Aculeata</taxon>
        <taxon>Apoidea</taxon>
        <taxon>Anthophila</taxon>
        <taxon>Apidae</taxon>
        <taxon>Bombus</taxon>
        <taxon>Pyrobombus</taxon>
    </lineage>
</organism>
<keyword evidence="1" id="KW-0472">Membrane</keyword>
<dbReference type="OrthoDB" id="7676589at2759"/>
<protein>
    <submittedName>
        <fullName evidence="3">Uncharacterized protein LOC100744518 isoform X1</fullName>
    </submittedName>
</protein>
<dbReference type="RefSeq" id="XP_033178246.1">
    <property type="nucleotide sequence ID" value="XM_033322355.1"/>
</dbReference>
<keyword evidence="1" id="KW-1133">Transmembrane helix</keyword>
<dbReference type="GeneID" id="100744518"/>
<keyword evidence="2" id="KW-1185">Reference proteome</keyword>
<proteinExistence type="predicted"/>
<feature type="transmembrane region" description="Helical" evidence="1">
    <location>
        <begin position="182"/>
        <end position="204"/>
    </location>
</feature>
<reference evidence="3" key="1">
    <citation type="submission" date="2025-08" db="UniProtKB">
        <authorList>
            <consortium name="RefSeq"/>
        </authorList>
    </citation>
    <scope>IDENTIFICATION</scope>
</reference>
<dbReference type="AlphaFoldDB" id="A0A6P8LYI1"/>
<evidence type="ECO:0000256" key="1">
    <source>
        <dbReference type="SAM" id="Phobius"/>
    </source>
</evidence>
<gene>
    <name evidence="3" type="primary">LOC100744518</name>
</gene>
<keyword evidence="1" id="KW-0812">Transmembrane</keyword>
<evidence type="ECO:0000313" key="3">
    <source>
        <dbReference type="RefSeq" id="XP_033178246.1"/>
    </source>
</evidence>
<evidence type="ECO:0000313" key="2">
    <source>
        <dbReference type="Proteomes" id="UP000515180"/>
    </source>
</evidence>
<feature type="transmembrane region" description="Helical" evidence="1">
    <location>
        <begin position="121"/>
        <end position="140"/>
    </location>
</feature>
<name>A0A6P8LYI1_BOMIM</name>
<sequence length="217" mass="24212">MVLKVIVIGARKCAETVHSSNSMAVESSSVATDHGFPPRKFKTTCPSTNEINIKEGKLDSTETSENEILRIFQALLLSTCMLLLNYHSVRYGRTEYSILENGEIAPGYAHKAVITLTLGYSMPYTIVSFFAIGMLAYSLISKNPRWSLPSIVLYLADLVCGISESIVAIWLFFSYFPLSTALSYTLGTILLICMFQTLNTYIFAFRSYSTRMVNFAI</sequence>
<accession>A0A6P8LYI1</accession>
<dbReference type="Proteomes" id="UP000515180">
    <property type="component" value="Unplaced"/>
</dbReference>
<feature type="transmembrane region" description="Helical" evidence="1">
    <location>
        <begin position="152"/>
        <end position="176"/>
    </location>
</feature>